<name>A0AAD2FMU7_9STRA</name>
<keyword evidence="3" id="KW-1185">Reference proteome</keyword>
<feature type="region of interest" description="Disordered" evidence="1">
    <location>
        <begin position="14"/>
        <end position="58"/>
    </location>
</feature>
<reference evidence="2" key="1">
    <citation type="submission" date="2023-08" db="EMBL/GenBank/DDBJ databases">
        <authorList>
            <person name="Audoor S."/>
            <person name="Bilcke G."/>
        </authorList>
    </citation>
    <scope>NUCLEOTIDE SEQUENCE</scope>
</reference>
<evidence type="ECO:0000313" key="2">
    <source>
        <dbReference type="EMBL" id="CAJ1946556.1"/>
    </source>
</evidence>
<gene>
    <name evidence="2" type="ORF">CYCCA115_LOCUS10697</name>
</gene>
<proteinExistence type="predicted"/>
<evidence type="ECO:0000313" key="3">
    <source>
        <dbReference type="Proteomes" id="UP001295423"/>
    </source>
</evidence>
<dbReference type="EMBL" id="CAKOGP040001714">
    <property type="protein sequence ID" value="CAJ1946556.1"/>
    <property type="molecule type" value="Genomic_DNA"/>
</dbReference>
<sequence>MMLIDGASRLSLTTRKRGPMKALGSSNSSNSSNTTSNKSRRRLLLSRQQKKHKRLKKSVRFDLTHKTRARSFQKVSQEEAEHIWHSSYDYSFFVLNWKYYPHEPMEPRSFLDMLWQTNNTPETMRMEDYQCFQPKEQPKRQKIRDSLLNTYYENFGSGTEMARLSTSITAEHKRQAQVCAALNEQEIQTYLYGSTRDELMESKDNNNIKSGDPQQQQQQDAMTFVSQYVDSIIHRTAALWPTQ</sequence>
<organism evidence="2 3">
    <name type="scientific">Cylindrotheca closterium</name>
    <dbReference type="NCBI Taxonomy" id="2856"/>
    <lineage>
        <taxon>Eukaryota</taxon>
        <taxon>Sar</taxon>
        <taxon>Stramenopiles</taxon>
        <taxon>Ochrophyta</taxon>
        <taxon>Bacillariophyta</taxon>
        <taxon>Bacillariophyceae</taxon>
        <taxon>Bacillariophycidae</taxon>
        <taxon>Bacillariales</taxon>
        <taxon>Bacillariaceae</taxon>
        <taxon>Cylindrotheca</taxon>
    </lineage>
</organism>
<comment type="caution">
    <text evidence="2">The sequence shown here is derived from an EMBL/GenBank/DDBJ whole genome shotgun (WGS) entry which is preliminary data.</text>
</comment>
<accession>A0AAD2FMU7</accession>
<evidence type="ECO:0000256" key="1">
    <source>
        <dbReference type="SAM" id="MobiDB-lite"/>
    </source>
</evidence>
<dbReference type="AlphaFoldDB" id="A0AAD2FMU7"/>
<dbReference type="Proteomes" id="UP001295423">
    <property type="component" value="Unassembled WGS sequence"/>
</dbReference>
<protein>
    <submittedName>
        <fullName evidence="2">Uncharacterized protein</fullName>
    </submittedName>
</protein>
<feature type="compositionally biased region" description="Basic residues" evidence="1">
    <location>
        <begin position="38"/>
        <end position="58"/>
    </location>
</feature>
<feature type="compositionally biased region" description="Low complexity" evidence="1">
    <location>
        <begin position="25"/>
        <end position="37"/>
    </location>
</feature>